<dbReference type="AlphaFoldDB" id="A0A0L0DHR4"/>
<name>A0A0L0DHR4_THETB</name>
<feature type="non-terminal residue" evidence="1">
    <location>
        <position position="1"/>
    </location>
</feature>
<sequence>TTFADFMSAEGRRMFGEFHPIEFAPSAVEEVEALVNRAVVNFSSPGNGSVLDALSATLAEADRSEFVADAFLASVDKAEIDLPPPSMPTDDGSAAKSAGDLGDLDVKMLAQVRTALAQSIIFSAASLMTDEWEGSPREGVVCSATHVLAGARENAWLNAWCRIGDDAYDKVDELANDDALTVATAELRERIVALEESLPDAIVHDMKPPKHSPAATDPPPASLAPASFLTARASSGVTQRELKALEAAVGFDLSPWLRAFYLARDGVSLAHLIVHPSWLLLNELMAHRRPQINYFSTLHAVPVRNPVAGGRWGEALDVALCTTDDNDVVVQVEHFFPPSDLTCLPASSLDETLTLVTAAAAAGRFTDRCYWNVKLEDRTKSKLADFGIPKKRLATIVWALEPM</sequence>
<dbReference type="Proteomes" id="UP000054408">
    <property type="component" value="Unassembled WGS sequence"/>
</dbReference>
<organism evidence="1 2">
    <name type="scientific">Thecamonas trahens ATCC 50062</name>
    <dbReference type="NCBI Taxonomy" id="461836"/>
    <lineage>
        <taxon>Eukaryota</taxon>
        <taxon>Apusozoa</taxon>
        <taxon>Apusomonadida</taxon>
        <taxon>Apusomonadidae</taxon>
        <taxon>Thecamonas</taxon>
    </lineage>
</organism>
<accession>A0A0L0DHR4</accession>
<protein>
    <submittedName>
        <fullName evidence="1">Uncharacterized protein</fullName>
    </submittedName>
</protein>
<dbReference type="EMBL" id="GL349469">
    <property type="protein sequence ID" value="KNC51765.1"/>
    <property type="molecule type" value="Genomic_DNA"/>
</dbReference>
<evidence type="ECO:0000313" key="2">
    <source>
        <dbReference type="Proteomes" id="UP000054408"/>
    </source>
</evidence>
<dbReference type="GeneID" id="25566674"/>
<dbReference type="RefSeq" id="XP_013755891.1">
    <property type="nucleotide sequence ID" value="XM_013900437.1"/>
</dbReference>
<proteinExistence type="predicted"/>
<reference evidence="1 2" key="1">
    <citation type="submission" date="2010-05" db="EMBL/GenBank/DDBJ databases">
        <title>The Genome Sequence of Thecamonas trahens ATCC 50062.</title>
        <authorList>
            <consortium name="The Broad Institute Genome Sequencing Platform"/>
            <person name="Russ C."/>
            <person name="Cuomo C."/>
            <person name="Shea T."/>
            <person name="Young S.K."/>
            <person name="Zeng Q."/>
            <person name="Koehrsen M."/>
            <person name="Haas B."/>
            <person name="Borodovsky M."/>
            <person name="Guigo R."/>
            <person name="Alvarado L."/>
            <person name="Berlin A."/>
            <person name="Bochicchio J."/>
            <person name="Borenstein D."/>
            <person name="Chapman S."/>
            <person name="Chen Z."/>
            <person name="Freedman E."/>
            <person name="Gellesch M."/>
            <person name="Goldberg J."/>
            <person name="Griggs A."/>
            <person name="Gujja S."/>
            <person name="Heilman E."/>
            <person name="Heiman D."/>
            <person name="Hepburn T."/>
            <person name="Howarth C."/>
            <person name="Jen D."/>
            <person name="Larson L."/>
            <person name="Mehta T."/>
            <person name="Park D."/>
            <person name="Pearson M."/>
            <person name="Roberts A."/>
            <person name="Saif S."/>
            <person name="Shenoy N."/>
            <person name="Sisk P."/>
            <person name="Stolte C."/>
            <person name="Sykes S."/>
            <person name="Thomson T."/>
            <person name="Walk T."/>
            <person name="White J."/>
            <person name="Yandava C."/>
            <person name="Burger G."/>
            <person name="Gray M.W."/>
            <person name="Holland P.W.H."/>
            <person name="King N."/>
            <person name="Lang F.B.F."/>
            <person name="Roger A.J."/>
            <person name="Ruiz-Trillo I."/>
            <person name="Lander E."/>
            <person name="Nusbaum C."/>
        </authorList>
    </citation>
    <scope>NUCLEOTIDE SEQUENCE [LARGE SCALE GENOMIC DNA]</scope>
    <source>
        <strain evidence="1 2">ATCC 50062</strain>
    </source>
</reference>
<gene>
    <name evidence="1" type="ORF">AMSG_07840</name>
</gene>
<keyword evidence="2" id="KW-1185">Reference proteome</keyword>
<evidence type="ECO:0000313" key="1">
    <source>
        <dbReference type="EMBL" id="KNC51765.1"/>
    </source>
</evidence>